<keyword evidence="1" id="KW-0175">Coiled coil</keyword>
<reference evidence="3" key="1">
    <citation type="journal article" date="2020" name="Stud. Mycol.">
        <title>101 Dothideomycetes genomes: a test case for predicting lifestyles and emergence of pathogens.</title>
        <authorList>
            <person name="Haridas S."/>
            <person name="Albert R."/>
            <person name="Binder M."/>
            <person name="Bloem J."/>
            <person name="Labutti K."/>
            <person name="Salamov A."/>
            <person name="Andreopoulos B."/>
            <person name="Baker S."/>
            <person name="Barry K."/>
            <person name="Bills G."/>
            <person name="Bluhm B."/>
            <person name="Cannon C."/>
            <person name="Castanera R."/>
            <person name="Culley D."/>
            <person name="Daum C."/>
            <person name="Ezra D."/>
            <person name="Gonzalez J."/>
            <person name="Henrissat B."/>
            <person name="Kuo A."/>
            <person name="Liang C."/>
            <person name="Lipzen A."/>
            <person name="Lutzoni F."/>
            <person name="Magnuson J."/>
            <person name="Mondo S."/>
            <person name="Nolan M."/>
            <person name="Ohm R."/>
            <person name="Pangilinan J."/>
            <person name="Park H.-J."/>
            <person name="Ramirez L."/>
            <person name="Alfaro M."/>
            <person name="Sun H."/>
            <person name="Tritt A."/>
            <person name="Yoshinaga Y."/>
            <person name="Zwiers L.-H."/>
            <person name="Turgeon B."/>
            <person name="Goodwin S."/>
            <person name="Spatafora J."/>
            <person name="Crous P."/>
            <person name="Grigoriev I."/>
        </authorList>
    </citation>
    <scope>NUCLEOTIDE SEQUENCE</scope>
    <source>
        <strain evidence="3">CBS 627.86</strain>
    </source>
</reference>
<sequence>MAGADNDNQVATTGDKLFIFAKKRKQDDSDAEDGEPKRLMQELPGDELVQDDDKKNPTMALQLAAARAARDAFQAEANEKETELTILKLQLQQKDKELKKAKTNTVTKCSHACGSPEIKIAELETENAELKIKNAKLIGENKNLKGDARDKYWHGFIAYST</sequence>
<evidence type="ECO:0000256" key="1">
    <source>
        <dbReference type="SAM" id="Coils"/>
    </source>
</evidence>
<dbReference type="Proteomes" id="UP000799770">
    <property type="component" value="Unassembled WGS sequence"/>
</dbReference>
<gene>
    <name evidence="3" type="ORF">BDV96DRAFT_601887</name>
</gene>
<dbReference type="EMBL" id="ML977329">
    <property type="protein sequence ID" value="KAF2113120.1"/>
    <property type="molecule type" value="Genomic_DNA"/>
</dbReference>
<keyword evidence="4" id="KW-1185">Reference proteome</keyword>
<feature type="coiled-coil region" evidence="1">
    <location>
        <begin position="63"/>
        <end position="147"/>
    </location>
</feature>
<name>A0A6A5Z160_9PLEO</name>
<protein>
    <submittedName>
        <fullName evidence="3">Uncharacterized protein</fullName>
    </submittedName>
</protein>
<proteinExistence type="predicted"/>
<organism evidence="3 4">
    <name type="scientific">Lophiotrema nucula</name>
    <dbReference type="NCBI Taxonomy" id="690887"/>
    <lineage>
        <taxon>Eukaryota</taxon>
        <taxon>Fungi</taxon>
        <taxon>Dikarya</taxon>
        <taxon>Ascomycota</taxon>
        <taxon>Pezizomycotina</taxon>
        <taxon>Dothideomycetes</taxon>
        <taxon>Pleosporomycetidae</taxon>
        <taxon>Pleosporales</taxon>
        <taxon>Lophiotremataceae</taxon>
        <taxon>Lophiotrema</taxon>
    </lineage>
</organism>
<dbReference type="AlphaFoldDB" id="A0A6A5Z160"/>
<evidence type="ECO:0000313" key="4">
    <source>
        <dbReference type="Proteomes" id="UP000799770"/>
    </source>
</evidence>
<accession>A0A6A5Z160</accession>
<evidence type="ECO:0000313" key="3">
    <source>
        <dbReference type="EMBL" id="KAF2113120.1"/>
    </source>
</evidence>
<feature type="region of interest" description="Disordered" evidence="2">
    <location>
        <begin position="21"/>
        <end position="54"/>
    </location>
</feature>
<evidence type="ECO:0000256" key="2">
    <source>
        <dbReference type="SAM" id="MobiDB-lite"/>
    </source>
</evidence>